<evidence type="ECO:0000313" key="9">
    <source>
        <dbReference type="Proteomes" id="UP001232148"/>
    </source>
</evidence>
<dbReference type="EMBL" id="MU842930">
    <property type="protein sequence ID" value="KAK2025765.1"/>
    <property type="molecule type" value="Genomic_DNA"/>
</dbReference>
<keyword evidence="3" id="KW-0285">Flavoprotein</keyword>
<keyword evidence="6" id="KW-0732">Signal</keyword>
<dbReference type="GO" id="GO:0016491">
    <property type="term" value="F:oxidoreductase activity"/>
    <property type="evidence" value="ECO:0007669"/>
    <property type="project" value="UniProtKB-KW"/>
</dbReference>
<evidence type="ECO:0000256" key="2">
    <source>
        <dbReference type="ARBA" id="ARBA00005466"/>
    </source>
</evidence>
<sequence length="369" mass="39824">MCRLSSIAVIAIVALIALAHAQDLEACLDSAGLITSFPGTNASFPDDILSWQRRITPTPAGVAWPRTADEVAAALACAREAKVLVAARDGGHCYGSYSLPNAGLTINMTNFQEVSYDDWLWKTHGARFPHVRANMVGLIGSSIGGGFGSLSRMLGTPMDFLQGATYMLYNGTVVNASRTENPDLFWALQGAGSSYGIILSLTTKTWKPTYQQAINYTIALADSSPGAGVDALLAIQDHYLAGRWPDELTMRWSLTAPPYTGSGFYWGNPDDFDALLEPLVAELPDGTQLTRTDGLEPFRAQLAAEGVPLRGFVNYRDTALTVDQWSGRLYGDNYAKLQQLKTVYDPEGMFTAHPQSIPLPGQQPPAAVN</sequence>
<dbReference type="Gene3D" id="3.40.462.20">
    <property type="match status" value="1"/>
</dbReference>
<name>A0AAD9HBG3_9PEZI</name>
<evidence type="ECO:0000256" key="6">
    <source>
        <dbReference type="SAM" id="SignalP"/>
    </source>
</evidence>
<comment type="cofactor">
    <cofactor evidence="1">
        <name>FAD</name>
        <dbReference type="ChEBI" id="CHEBI:57692"/>
    </cofactor>
</comment>
<dbReference type="InterPro" id="IPR012951">
    <property type="entry name" value="BBE"/>
</dbReference>
<evidence type="ECO:0000256" key="3">
    <source>
        <dbReference type="ARBA" id="ARBA00022630"/>
    </source>
</evidence>
<dbReference type="Gene3D" id="3.30.465.10">
    <property type="match status" value="2"/>
</dbReference>
<comment type="similarity">
    <text evidence="2">Belongs to the oxygen-dependent FAD-linked oxidoreductase family.</text>
</comment>
<dbReference type="InterPro" id="IPR036318">
    <property type="entry name" value="FAD-bd_PCMH-like_sf"/>
</dbReference>
<dbReference type="AlphaFoldDB" id="A0AAD9HBG3"/>
<reference evidence="8" key="1">
    <citation type="submission" date="2021-06" db="EMBL/GenBank/DDBJ databases">
        <title>Comparative genomics, transcriptomics and evolutionary studies reveal genomic signatures of adaptation to plant cell wall in hemibiotrophic fungi.</title>
        <authorList>
            <consortium name="DOE Joint Genome Institute"/>
            <person name="Baroncelli R."/>
            <person name="Diaz J.F."/>
            <person name="Benocci T."/>
            <person name="Peng M."/>
            <person name="Battaglia E."/>
            <person name="Haridas S."/>
            <person name="Andreopoulos W."/>
            <person name="Labutti K."/>
            <person name="Pangilinan J."/>
            <person name="Floch G.L."/>
            <person name="Makela M.R."/>
            <person name="Henrissat B."/>
            <person name="Grigoriev I.V."/>
            <person name="Crouch J.A."/>
            <person name="De Vries R.P."/>
            <person name="Sukno S.A."/>
            <person name="Thon M.R."/>
        </authorList>
    </citation>
    <scope>NUCLEOTIDE SEQUENCE</scope>
    <source>
        <strain evidence="8">MAFF235873</strain>
    </source>
</reference>
<dbReference type="GO" id="GO:0071949">
    <property type="term" value="F:FAD binding"/>
    <property type="evidence" value="ECO:0007669"/>
    <property type="project" value="InterPro"/>
</dbReference>
<dbReference type="InterPro" id="IPR050416">
    <property type="entry name" value="FAD-linked_Oxidoreductase"/>
</dbReference>
<accession>A0AAD9HBG3</accession>
<dbReference type="InterPro" id="IPR016169">
    <property type="entry name" value="FAD-bd_PCMH_sub2"/>
</dbReference>
<feature type="chain" id="PRO_5042204049" evidence="6">
    <location>
        <begin position="22"/>
        <end position="369"/>
    </location>
</feature>
<dbReference type="SUPFAM" id="SSF56176">
    <property type="entry name" value="FAD-binding/transporter-associated domain-like"/>
    <property type="match status" value="1"/>
</dbReference>
<dbReference type="InterPro" id="IPR006094">
    <property type="entry name" value="Oxid_FAD_bind_N"/>
</dbReference>
<evidence type="ECO:0000256" key="4">
    <source>
        <dbReference type="ARBA" id="ARBA00022827"/>
    </source>
</evidence>
<dbReference type="PANTHER" id="PTHR42973">
    <property type="entry name" value="BINDING OXIDOREDUCTASE, PUTATIVE (AFU_ORTHOLOGUE AFUA_1G17690)-RELATED"/>
    <property type="match status" value="1"/>
</dbReference>
<protein>
    <submittedName>
        <fullName evidence="8">FAD-binding domain-containing protein</fullName>
    </submittedName>
</protein>
<proteinExistence type="inferred from homology"/>
<keyword evidence="9" id="KW-1185">Reference proteome</keyword>
<evidence type="ECO:0000256" key="5">
    <source>
        <dbReference type="ARBA" id="ARBA00023002"/>
    </source>
</evidence>
<dbReference type="Pfam" id="PF08031">
    <property type="entry name" value="BBE"/>
    <property type="match status" value="1"/>
</dbReference>
<keyword evidence="5" id="KW-0560">Oxidoreductase</keyword>
<dbReference type="InterPro" id="IPR016167">
    <property type="entry name" value="FAD-bd_PCMH_sub1"/>
</dbReference>
<evidence type="ECO:0000313" key="8">
    <source>
        <dbReference type="EMBL" id="KAK2025765.1"/>
    </source>
</evidence>
<comment type="caution">
    <text evidence="8">The sequence shown here is derived from an EMBL/GenBank/DDBJ whole genome shotgun (WGS) entry which is preliminary data.</text>
</comment>
<dbReference type="Pfam" id="PF01565">
    <property type="entry name" value="FAD_binding_4"/>
    <property type="match status" value="1"/>
</dbReference>
<dbReference type="PANTHER" id="PTHR42973:SF39">
    <property type="entry name" value="FAD-BINDING PCMH-TYPE DOMAIN-CONTAINING PROTEIN"/>
    <property type="match status" value="1"/>
</dbReference>
<feature type="signal peptide" evidence="6">
    <location>
        <begin position="1"/>
        <end position="21"/>
    </location>
</feature>
<evidence type="ECO:0000256" key="1">
    <source>
        <dbReference type="ARBA" id="ARBA00001974"/>
    </source>
</evidence>
<feature type="domain" description="FAD-binding PCMH-type" evidence="7">
    <location>
        <begin position="55"/>
        <end position="259"/>
    </location>
</feature>
<organism evidence="8 9">
    <name type="scientific">Colletotrichum zoysiae</name>
    <dbReference type="NCBI Taxonomy" id="1216348"/>
    <lineage>
        <taxon>Eukaryota</taxon>
        <taxon>Fungi</taxon>
        <taxon>Dikarya</taxon>
        <taxon>Ascomycota</taxon>
        <taxon>Pezizomycotina</taxon>
        <taxon>Sordariomycetes</taxon>
        <taxon>Hypocreomycetidae</taxon>
        <taxon>Glomerellales</taxon>
        <taxon>Glomerellaceae</taxon>
        <taxon>Colletotrichum</taxon>
        <taxon>Colletotrichum graminicola species complex</taxon>
    </lineage>
</organism>
<gene>
    <name evidence="8" type="ORF">LX32DRAFT_702787</name>
</gene>
<dbReference type="Gene3D" id="3.30.43.10">
    <property type="entry name" value="Uridine Diphospho-n-acetylenolpyruvylglucosamine Reductase, domain 2"/>
    <property type="match status" value="1"/>
</dbReference>
<dbReference type="InterPro" id="IPR016166">
    <property type="entry name" value="FAD-bd_PCMH"/>
</dbReference>
<dbReference type="Proteomes" id="UP001232148">
    <property type="component" value="Unassembled WGS sequence"/>
</dbReference>
<keyword evidence="4" id="KW-0274">FAD</keyword>
<dbReference type="PROSITE" id="PS51387">
    <property type="entry name" value="FAD_PCMH"/>
    <property type="match status" value="1"/>
</dbReference>
<evidence type="ECO:0000259" key="7">
    <source>
        <dbReference type="PROSITE" id="PS51387"/>
    </source>
</evidence>